<dbReference type="OrthoDB" id="2504919at2759"/>
<feature type="domain" description="Heterokaryon incompatibility" evidence="1">
    <location>
        <begin position="49"/>
        <end position="201"/>
    </location>
</feature>
<proteinExistence type="predicted"/>
<evidence type="ECO:0000259" key="1">
    <source>
        <dbReference type="Pfam" id="PF06985"/>
    </source>
</evidence>
<dbReference type="PANTHER" id="PTHR24148">
    <property type="entry name" value="ANKYRIN REPEAT DOMAIN-CONTAINING PROTEIN 39 HOMOLOG-RELATED"/>
    <property type="match status" value="1"/>
</dbReference>
<organism evidence="2 3">
    <name type="scientific">Clonostachys rhizophaga</name>
    <dbReference type="NCBI Taxonomy" id="160324"/>
    <lineage>
        <taxon>Eukaryota</taxon>
        <taxon>Fungi</taxon>
        <taxon>Dikarya</taxon>
        <taxon>Ascomycota</taxon>
        <taxon>Pezizomycotina</taxon>
        <taxon>Sordariomycetes</taxon>
        <taxon>Hypocreomycetidae</taxon>
        <taxon>Hypocreales</taxon>
        <taxon>Bionectriaceae</taxon>
        <taxon>Clonostachys</taxon>
    </lineage>
</organism>
<dbReference type="Proteomes" id="UP000696573">
    <property type="component" value="Unassembled WGS sequence"/>
</dbReference>
<keyword evidence="3" id="KW-1185">Reference proteome</keyword>
<dbReference type="PANTHER" id="PTHR24148:SF64">
    <property type="entry name" value="HETEROKARYON INCOMPATIBILITY DOMAIN-CONTAINING PROTEIN"/>
    <property type="match status" value="1"/>
</dbReference>
<dbReference type="InterPro" id="IPR052895">
    <property type="entry name" value="HetReg/Transcr_Mod"/>
</dbReference>
<dbReference type="EMBL" id="CABFNQ020000730">
    <property type="protein sequence ID" value="CAH0027951.1"/>
    <property type="molecule type" value="Genomic_DNA"/>
</dbReference>
<dbReference type="AlphaFoldDB" id="A0A9N9VRY0"/>
<dbReference type="Pfam" id="PF06985">
    <property type="entry name" value="HET"/>
    <property type="match status" value="1"/>
</dbReference>
<comment type="caution">
    <text evidence="2">The sequence shown here is derived from an EMBL/GenBank/DDBJ whole genome shotgun (WGS) entry which is preliminary data.</text>
</comment>
<sequence length="530" mass="60747">MAGELDTYTHQTLPSPNSIRIMNIQPGSGNDILHYTIKELSLHEAEGKYEGVSYVWGLNDPTVNSICDGKELRITPNLNDVLQGLRLRHEPRSVWVDAICINQQDHVEKNDQVRKMGEIFSKAKRVLCWLGTDNEGIAEDCFKLIVETKAALAREWHQDWGINNIVNDLRLPSLSRDQQRWEKVRRLFGLPWFERTWVVQESGLARECCLLWGRHELQIHEVLSVATWLSYSMHAPISKKGSRIGKTFSDVFADIMLTFDNHPTWRDNVVSGRTLDDLRPRKKQLYVDLLFCARSLKATDQRDIIYSSLGSPLAYYDSGEIMVAPDYDEPWTCLQSRVARALLRNPREAPYVLPLVIHDTEEVFNNNDTPSWAPRWKTFKDCDPCPIPLTCTYEYRQKAYNASRGTPRFKPILLSRSTLSLVGWKFDTLAWTSPHLKFVELQCDIDNWGPGLREGGVAPIEAIWQKLVDAIKEPPDVLVELLSLTLARGRPISESYVSDFLAYCEKIRTKLGTKTREIGTDASHLQHKTE</sequence>
<evidence type="ECO:0000313" key="3">
    <source>
        <dbReference type="Proteomes" id="UP000696573"/>
    </source>
</evidence>
<name>A0A9N9VRY0_9HYPO</name>
<gene>
    <name evidence="2" type="ORF">CRHIZ90672A_00001924</name>
</gene>
<dbReference type="InterPro" id="IPR010730">
    <property type="entry name" value="HET"/>
</dbReference>
<reference evidence="2" key="1">
    <citation type="submission" date="2021-10" db="EMBL/GenBank/DDBJ databases">
        <authorList>
            <person name="Piombo E."/>
        </authorList>
    </citation>
    <scope>NUCLEOTIDE SEQUENCE</scope>
</reference>
<protein>
    <recommendedName>
        <fullName evidence="1">Heterokaryon incompatibility domain-containing protein</fullName>
    </recommendedName>
</protein>
<accession>A0A9N9VRY0</accession>
<evidence type="ECO:0000313" key="2">
    <source>
        <dbReference type="EMBL" id="CAH0027951.1"/>
    </source>
</evidence>